<reference evidence="1 2" key="1">
    <citation type="submission" date="2019-01" db="EMBL/GenBank/DDBJ databases">
        <title>Leuconostoc litchii sp. nov., a novel lactic acid bacterium isolated from lychee.</title>
        <authorList>
            <person name="Wang L.-T."/>
        </authorList>
    </citation>
    <scope>NUCLEOTIDE SEQUENCE [LARGE SCALE GENOMIC DNA]</scope>
    <source>
        <strain evidence="1 2">MB7</strain>
    </source>
</reference>
<dbReference type="Proteomes" id="UP000442244">
    <property type="component" value="Unassembled WGS sequence"/>
</dbReference>
<comment type="caution">
    <text evidence="1">The sequence shown here is derived from an EMBL/GenBank/DDBJ whole genome shotgun (WGS) entry which is preliminary data.</text>
</comment>
<gene>
    <name evidence="1" type="ORF">ESZ47_02410</name>
</gene>
<sequence length="73" mass="8851">MTQTFTIQDLLQYYLKYEEGMDLNKNIVRNIQKCSADFHALLMENKMLNRMTCLRDLDIKRLYLNVLCFLFFC</sequence>
<protein>
    <submittedName>
        <fullName evidence="1">Uncharacterized protein</fullName>
    </submittedName>
</protein>
<evidence type="ECO:0000313" key="2">
    <source>
        <dbReference type="Proteomes" id="UP000442244"/>
    </source>
</evidence>
<dbReference type="AlphaFoldDB" id="A0A6P2CLZ2"/>
<name>A0A6P2CLZ2_9LACO</name>
<evidence type="ECO:0000313" key="1">
    <source>
        <dbReference type="EMBL" id="TYC47010.1"/>
    </source>
</evidence>
<accession>A0A6P2CLZ2</accession>
<keyword evidence="2" id="KW-1185">Reference proteome</keyword>
<proteinExistence type="predicted"/>
<dbReference type="EMBL" id="SDGY01000001">
    <property type="protein sequence ID" value="TYC47010.1"/>
    <property type="molecule type" value="Genomic_DNA"/>
</dbReference>
<organism evidence="1 2">
    <name type="scientific">Leuconostoc litchii</name>
    <dbReference type="NCBI Taxonomy" id="1981069"/>
    <lineage>
        <taxon>Bacteria</taxon>
        <taxon>Bacillati</taxon>
        <taxon>Bacillota</taxon>
        <taxon>Bacilli</taxon>
        <taxon>Lactobacillales</taxon>
        <taxon>Lactobacillaceae</taxon>
        <taxon>Leuconostoc</taxon>
    </lineage>
</organism>